<protein>
    <submittedName>
        <fullName evidence="2">Uncharacterized protein</fullName>
    </submittedName>
</protein>
<dbReference type="Proteomes" id="UP001497444">
    <property type="component" value="Chromosome 7"/>
</dbReference>
<accession>A0ABP0XF72</accession>
<dbReference type="EMBL" id="OZ020102">
    <property type="protein sequence ID" value="CAK9276551.1"/>
    <property type="molecule type" value="Genomic_DNA"/>
</dbReference>
<evidence type="ECO:0000313" key="3">
    <source>
        <dbReference type="Proteomes" id="UP001497444"/>
    </source>
</evidence>
<reference evidence="2" key="1">
    <citation type="submission" date="2024-02" db="EMBL/GenBank/DDBJ databases">
        <authorList>
            <consortium name="ELIXIR-Norway"/>
            <consortium name="Elixir Norway"/>
        </authorList>
    </citation>
    <scope>NUCLEOTIDE SEQUENCE</scope>
</reference>
<feature type="region of interest" description="Disordered" evidence="1">
    <location>
        <begin position="151"/>
        <end position="185"/>
    </location>
</feature>
<evidence type="ECO:0000313" key="2">
    <source>
        <dbReference type="EMBL" id="CAK9276551.1"/>
    </source>
</evidence>
<proteinExistence type="predicted"/>
<evidence type="ECO:0000256" key="1">
    <source>
        <dbReference type="SAM" id="MobiDB-lite"/>
    </source>
</evidence>
<feature type="compositionally biased region" description="Low complexity" evidence="1">
    <location>
        <begin position="153"/>
        <end position="162"/>
    </location>
</feature>
<name>A0ABP0XF72_9BRYO</name>
<gene>
    <name evidence="2" type="ORF">CSSPJE1EN1_LOCUS22029</name>
</gene>
<organism evidence="2 3">
    <name type="scientific">Sphagnum jensenii</name>
    <dbReference type="NCBI Taxonomy" id="128206"/>
    <lineage>
        <taxon>Eukaryota</taxon>
        <taxon>Viridiplantae</taxon>
        <taxon>Streptophyta</taxon>
        <taxon>Embryophyta</taxon>
        <taxon>Bryophyta</taxon>
        <taxon>Sphagnophytina</taxon>
        <taxon>Sphagnopsida</taxon>
        <taxon>Sphagnales</taxon>
        <taxon>Sphagnaceae</taxon>
        <taxon>Sphagnum</taxon>
    </lineage>
</organism>
<feature type="compositionally biased region" description="Polar residues" evidence="1">
    <location>
        <begin position="175"/>
        <end position="185"/>
    </location>
</feature>
<keyword evidence="3" id="KW-1185">Reference proteome</keyword>
<sequence length="242" mass="26957">MILDQNSALLLQSVVFSGRCKQRRDAWTEWTCGGSLMQLLLLELMKPMGMIWLDWLQREDDFKKSIIKEGTGCRAITVEQSGFHCLQLHKPAADSRKLTQQLSMQEDCASTAPGRGDSGSANMFFSLAGPTTGPAGTEDWHIAFEEAAATDQSSSNNYHSSSLQPSARFAPPSRNGPSWQNSNYSDYQENGNVSQCIPGRAAPPPPLSVYRYKIHNTWFSFHSKQVLAPSSFITLVDYYYCL</sequence>